<name>A0A068WDU0_ECHGR</name>
<dbReference type="PANTHER" id="PTHR14402:SF10">
    <property type="entry name" value="3CXXC-TYPE DOMAIN-CONTAINING PROTEIN"/>
    <property type="match status" value="1"/>
</dbReference>
<keyword evidence="4" id="KW-0863">Zinc-finger</keyword>
<feature type="compositionally biased region" description="Pro residues" evidence="8">
    <location>
        <begin position="141"/>
        <end position="160"/>
    </location>
</feature>
<evidence type="ECO:0000313" key="10">
    <source>
        <dbReference type="EMBL" id="CDS16617.1"/>
    </source>
</evidence>
<evidence type="ECO:0000256" key="2">
    <source>
        <dbReference type="ARBA" id="ARBA00022692"/>
    </source>
</evidence>
<evidence type="ECO:0000259" key="9">
    <source>
        <dbReference type="SMART" id="SM01328"/>
    </source>
</evidence>
<dbReference type="OrthoDB" id="8121437at2759"/>
<dbReference type="AlphaFoldDB" id="A0A068WDU0"/>
<organism evidence="10">
    <name type="scientific">Echinococcus granulosus</name>
    <name type="common">Hydatid tapeworm</name>
    <dbReference type="NCBI Taxonomy" id="6210"/>
    <lineage>
        <taxon>Eukaryota</taxon>
        <taxon>Metazoa</taxon>
        <taxon>Spiralia</taxon>
        <taxon>Lophotrochozoa</taxon>
        <taxon>Platyhelminthes</taxon>
        <taxon>Cestoda</taxon>
        <taxon>Eucestoda</taxon>
        <taxon>Cyclophyllidea</taxon>
        <taxon>Taeniidae</taxon>
        <taxon>Echinococcus</taxon>
        <taxon>Echinococcus granulosus group</taxon>
    </lineage>
</organism>
<comment type="subcellular location">
    <subcellularLocation>
        <location evidence="1">Membrane</location>
        <topology evidence="1">Single-pass membrane protein</topology>
    </subcellularLocation>
</comment>
<evidence type="ECO:0000256" key="5">
    <source>
        <dbReference type="ARBA" id="ARBA00022833"/>
    </source>
</evidence>
<feature type="region of interest" description="Disordered" evidence="8">
    <location>
        <begin position="138"/>
        <end position="161"/>
    </location>
</feature>
<proteinExistence type="predicted"/>
<keyword evidence="7" id="KW-0472">Membrane</keyword>
<keyword evidence="5" id="KW-0862">Zinc</keyword>
<evidence type="ECO:0000256" key="1">
    <source>
        <dbReference type="ARBA" id="ARBA00004167"/>
    </source>
</evidence>
<dbReference type="GO" id="GO:0008270">
    <property type="term" value="F:zinc ion binding"/>
    <property type="evidence" value="ECO:0007669"/>
    <property type="project" value="UniProtKB-KW"/>
</dbReference>
<dbReference type="GO" id="GO:0006612">
    <property type="term" value="P:protein targeting to membrane"/>
    <property type="evidence" value="ECO:0007669"/>
    <property type="project" value="TreeGrafter"/>
</dbReference>
<evidence type="ECO:0000313" key="12">
    <source>
        <dbReference type="WBParaSite" id="EgrG_000904000"/>
    </source>
</evidence>
<feature type="compositionally biased region" description="Polar residues" evidence="8">
    <location>
        <begin position="434"/>
        <end position="450"/>
    </location>
</feature>
<dbReference type="EMBL" id="LK028576">
    <property type="protein sequence ID" value="CDS16617.1"/>
    <property type="molecule type" value="Genomic_DNA"/>
</dbReference>
<dbReference type="SMART" id="SM01328">
    <property type="entry name" value="zf-3CxxC"/>
    <property type="match status" value="1"/>
</dbReference>
<accession>A0A068WDU0</accession>
<keyword evidence="10" id="KW-0675">Receptor</keyword>
<evidence type="ECO:0000256" key="8">
    <source>
        <dbReference type="SAM" id="MobiDB-lite"/>
    </source>
</evidence>
<dbReference type="Proteomes" id="UP000492820">
    <property type="component" value="Unassembled WGS sequence"/>
</dbReference>
<evidence type="ECO:0000256" key="7">
    <source>
        <dbReference type="ARBA" id="ARBA00023136"/>
    </source>
</evidence>
<dbReference type="WBParaSite" id="EgrG_000904000">
    <property type="protein sequence ID" value="EgrG_000904000"/>
    <property type="gene ID" value="EgrG_000904000"/>
</dbReference>
<reference evidence="10" key="2">
    <citation type="submission" date="2014-06" db="EMBL/GenBank/DDBJ databases">
        <authorList>
            <person name="Aslett M."/>
        </authorList>
    </citation>
    <scope>NUCLEOTIDE SEQUENCE</scope>
</reference>
<dbReference type="GO" id="GO:0031849">
    <property type="term" value="F:olfactory receptor binding"/>
    <property type="evidence" value="ECO:0007669"/>
    <property type="project" value="TreeGrafter"/>
</dbReference>
<dbReference type="Pfam" id="PF13695">
    <property type="entry name" value="Zn_ribbon_3CxxC"/>
    <property type="match status" value="1"/>
</dbReference>
<keyword evidence="2" id="KW-0812">Transmembrane</keyword>
<dbReference type="InterPro" id="IPR027377">
    <property type="entry name" value="ZAR1/RTP1-5-like_Znf-3CxxC"/>
</dbReference>
<dbReference type="GO" id="GO:0051205">
    <property type="term" value="P:protein insertion into membrane"/>
    <property type="evidence" value="ECO:0007669"/>
    <property type="project" value="TreeGrafter"/>
</dbReference>
<reference evidence="12" key="3">
    <citation type="submission" date="2020-10" db="UniProtKB">
        <authorList>
            <consortium name="WormBaseParasite"/>
        </authorList>
    </citation>
    <scope>IDENTIFICATION</scope>
</reference>
<sequence>MELPPKDFQANIVDYFENMRDTHWNPRFVQLSLDLAGRLLSVRASCTSHSVDCWPEAQLTLLTPPGQSPTTTSFPSSSPSGRHLATFHLLKHILTNSVPLEAVFQTTPFTAITDTPNLDNWPQVQQYFSRLRSLIFTSRRAPPPPPPPPPPPSLPQPPLPSAALFNPLTLQPSTTLPLLLLTQPNPCFLPASSTPILTAPTPPLPLTGNLLMDILALTSPSPQVPLQMPALPTPLTFPQATLQQIMSPVPPQLLHTASEQQTQKNCFNHLQVVCFKDEAKTRFMCSKCSKQWTSMKGAITFVVIMSHQTTPTMEVAAPQAAMEGATWSSQGCVTLRPGANVLLELFPQACAECALHGEVRLSPPKWYPEEVDKVLRNLFVNIHRTFYKNVIFWEQQFDRRRRPGHPTGRHDNTKCLACLNGMCVSAISQPPSQSQVLNGESASQSNQSECSPACKRRLIPPTKNNLKRLENVSSSTTF</sequence>
<dbReference type="InterPro" id="IPR026096">
    <property type="entry name" value="R-trans_p"/>
</dbReference>
<feature type="domain" description="3CxxC-type" evidence="9">
    <location>
        <begin position="278"/>
        <end position="421"/>
    </location>
</feature>
<evidence type="ECO:0000313" key="11">
    <source>
        <dbReference type="Proteomes" id="UP000492820"/>
    </source>
</evidence>
<keyword evidence="6" id="KW-1133">Transmembrane helix</keyword>
<keyword evidence="3" id="KW-0479">Metal-binding</keyword>
<reference evidence="10 11" key="1">
    <citation type="journal article" date="2013" name="Nature">
        <title>The genomes of four tapeworm species reveal adaptations to parasitism.</title>
        <authorList>
            <person name="Tsai I.J."/>
            <person name="Zarowiecki M."/>
            <person name="Holroyd N."/>
            <person name="Garciarrubio A."/>
            <person name="Sanchez-Flores A."/>
            <person name="Brooks K.L."/>
            <person name="Tracey A."/>
            <person name="Bobes R.J."/>
            <person name="Fragoso G."/>
            <person name="Sciutto E."/>
            <person name="Aslett M."/>
            <person name="Beasley H."/>
            <person name="Bennett H.M."/>
            <person name="Cai J."/>
            <person name="Camicia F."/>
            <person name="Clark R."/>
            <person name="Cucher M."/>
            <person name="De Silva N."/>
            <person name="Day T.A."/>
            <person name="Deplazes P."/>
            <person name="Estrada K."/>
            <person name="Fernandez C."/>
            <person name="Holland P.W."/>
            <person name="Hou J."/>
            <person name="Hu S."/>
            <person name="Huckvale T."/>
            <person name="Hung S.S."/>
            <person name="Kamenetzky L."/>
            <person name="Keane J.A."/>
            <person name="Kiss F."/>
            <person name="Koziol U."/>
            <person name="Lambert O."/>
            <person name="Liu K."/>
            <person name="Luo X."/>
            <person name="Luo Y."/>
            <person name="Macchiaroli N."/>
            <person name="Nichol S."/>
            <person name="Paps J."/>
            <person name="Parkinson J."/>
            <person name="Pouchkina-Stantcheva N."/>
            <person name="Riddiford N."/>
            <person name="Rosenzvit M."/>
            <person name="Salinas G."/>
            <person name="Wasmuth J.D."/>
            <person name="Zamanian M."/>
            <person name="Zheng Y."/>
            <person name="Cai X."/>
            <person name="Soberon X."/>
            <person name="Olson P.D."/>
            <person name="Laclette J.P."/>
            <person name="Brehm K."/>
            <person name="Berriman M."/>
            <person name="Garciarrubio A."/>
            <person name="Bobes R.J."/>
            <person name="Fragoso G."/>
            <person name="Sanchez-Flores A."/>
            <person name="Estrada K."/>
            <person name="Cevallos M.A."/>
            <person name="Morett E."/>
            <person name="Gonzalez V."/>
            <person name="Portillo T."/>
            <person name="Ochoa-Leyva A."/>
            <person name="Jose M.V."/>
            <person name="Sciutto E."/>
            <person name="Landa A."/>
            <person name="Jimenez L."/>
            <person name="Valdes V."/>
            <person name="Carrero J.C."/>
            <person name="Larralde C."/>
            <person name="Morales-Montor J."/>
            <person name="Limon-Lason J."/>
            <person name="Soberon X."/>
            <person name="Laclette J.P."/>
        </authorList>
    </citation>
    <scope>NUCLEOTIDE SEQUENCE [LARGE SCALE GENOMIC DNA]</scope>
</reference>
<evidence type="ECO:0000256" key="6">
    <source>
        <dbReference type="ARBA" id="ARBA00022989"/>
    </source>
</evidence>
<feature type="region of interest" description="Disordered" evidence="8">
    <location>
        <begin position="434"/>
        <end position="454"/>
    </location>
</feature>
<evidence type="ECO:0000256" key="4">
    <source>
        <dbReference type="ARBA" id="ARBA00022771"/>
    </source>
</evidence>
<gene>
    <name evidence="12" type="primary">EGR_00477</name>
    <name evidence="10" type="ORF">EgrG_000904000</name>
</gene>
<protein>
    <submittedName>
        <fullName evidence="10 12">Receptor transporting protein</fullName>
    </submittedName>
</protein>
<evidence type="ECO:0000256" key="3">
    <source>
        <dbReference type="ARBA" id="ARBA00022723"/>
    </source>
</evidence>
<dbReference type="PANTHER" id="PTHR14402">
    <property type="entry name" value="RECEPTOR TRANSPORTING PROTEIN"/>
    <property type="match status" value="1"/>
</dbReference>
<dbReference type="GO" id="GO:0016020">
    <property type="term" value="C:membrane"/>
    <property type="evidence" value="ECO:0007669"/>
    <property type="project" value="UniProtKB-SubCell"/>
</dbReference>